<dbReference type="AlphaFoldDB" id="A0A3B3S0N0"/>
<dbReference type="GO" id="GO:0034451">
    <property type="term" value="C:centriolar satellite"/>
    <property type="evidence" value="ECO:0007669"/>
    <property type="project" value="TreeGrafter"/>
</dbReference>
<dbReference type="Proteomes" id="UP000261540">
    <property type="component" value="Unplaced"/>
</dbReference>
<dbReference type="CTD" id="9851"/>
<accession>A0A3B3S0N0</accession>
<evidence type="ECO:0000313" key="3">
    <source>
        <dbReference type="Proteomes" id="UP000261540"/>
    </source>
</evidence>
<proteinExistence type="predicted"/>
<reference evidence="2" key="2">
    <citation type="submission" date="2025-09" db="UniProtKB">
        <authorList>
            <consortium name="Ensembl"/>
        </authorList>
    </citation>
    <scope>IDENTIFICATION</scope>
</reference>
<evidence type="ECO:0000313" key="2">
    <source>
        <dbReference type="Ensembl" id="ENSPKIP00000024277.1"/>
    </source>
</evidence>
<feature type="compositionally biased region" description="Polar residues" evidence="1">
    <location>
        <begin position="402"/>
        <end position="415"/>
    </location>
</feature>
<feature type="region of interest" description="Disordered" evidence="1">
    <location>
        <begin position="257"/>
        <end position="276"/>
    </location>
</feature>
<feature type="region of interest" description="Disordered" evidence="1">
    <location>
        <begin position="398"/>
        <end position="456"/>
    </location>
</feature>
<protein>
    <submittedName>
        <fullName evidence="2">Si:dkey-243i1.1</fullName>
    </submittedName>
</protein>
<dbReference type="Pfam" id="PF15718">
    <property type="entry name" value="MNR"/>
    <property type="match status" value="3"/>
</dbReference>
<feature type="region of interest" description="Disordered" evidence="1">
    <location>
        <begin position="474"/>
        <end position="546"/>
    </location>
</feature>
<dbReference type="GO" id="GO:0007099">
    <property type="term" value="P:centriole replication"/>
    <property type="evidence" value="ECO:0007669"/>
    <property type="project" value="InterPro"/>
</dbReference>
<dbReference type="GO" id="GO:0071539">
    <property type="term" value="P:protein localization to centrosome"/>
    <property type="evidence" value="ECO:0007669"/>
    <property type="project" value="TreeGrafter"/>
</dbReference>
<feature type="region of interest" description="Disordered" evidence="1">
    <location>
        <begin position="160"/>
        <end position="187"/>
    </location>
</feature>
<feature type="region of interest" description="Disordered" evidence="1">
    <location>
        <begin position="206"/>
        <end position="232"/>
    </location>
</feature>
<evidence type="ECO:0000256" key="1">
    <source>
        <dbReference type="SAM" id="MobiDB-lite"/>
    </source>
</evidence>
<dbReference type="PANTHER" id="PTHR15732:SF4">
    <property type="entry name" value="PROTEIN MOONRAKER"/>
    <property type="match status" value="1"/>
</dbReference>
<name>A0A3B3S0N0_9TELE</name>
<feature type="compositionally biased region" description="Polar residues" evidence="1">
    <location>
        <begin position="498"/>
        <end position="524"/>
    </location>
</feature>
<feature type="region of interest" description="Disordered" evidence="1">
    <location>
        <begin position="637"/>
        <end position="665"/>
    </location>
</feature>
<dbReference type="InterPro" id="IPR031447">
    <property type="entry name" value="MNR"/>
</dbReference>
<dbReference type="STRING" id="1676925.ENSPKIP00000024277"/>
<dbReference type="PANTHER" id="PTHR15732">
    <property type="entry name" value="PROTEIN MOONRAKER"/>
    <property type="match status" value="1"/>
</dbReference>
<sequence>MCYVGEVNKLDSHGFRNSLRHFRSVAFVLLWRRFKLTEVSLQNIDTKMMLQEGGQTSFREPGRWGTSGSVQTRNGFPLQTQLLFNRSIPACAFNRVTQAGPPPPIVIEKLAPPKQNVEEIAGGSLRFSVLSEERLLAAVRLAKRDLRRLRREPTNCASLWRQPEQQAEGCQGPKHQQDGAASTGKEKATILKEKVTQSGARVLVYTPQKTPLSPGQSPPTRDPGPQSREPQLSREIRRLQKELSTYIQRIEQLFDRGGPAKEDVEPEDARRAETRRQEQAVRSARIIYVLKQQVKEIQEDLEKLCSQKIKHSKKSRAMDRLAAAHRGAVRAIQAFVTQLSDQSESGMPSHYKELGQLIRQLSLCSAKMEARRGSAVPDTAIDILQRLEALDSALSRQEKLVRNSSCPGGQKAPNTSRHSGSPPRRPPQPNVARKVRRDRKAAASRLQNCEPPNPVRQQVLRAGLERLIRAGRLGEQQAGQGEEPRGPPRPQGVLLPERSQSGPPRTGGFQQPTVSSRLKASQPPQRGGTIPWVPTSPHASPPRRTVRNSLEPRCLFSASPPASSPVGQGVILEEGATRREPGLGPNEMRQVHAEALRQAWLDRETTRRLRELQRLSAEEAELKRRVEVLSPARRAETAELKPTCRPQPPSGATVKDGGSGGSQEASLRQLLSERAAGQVAGSADLLSDAILDDLLEDTAQALWAVELGREAEDRLQAPTLESMLIRMEEMERDEEAVRRRFTHVSYYDSRLWEMEQDAGEQAPPRVASGSRLKSPQPIRLTKAALKQQPTADILLGRPVEASPLPETSVTDDPPAEMWPPRTGAGTVLFLPPAAQRSLLGYWERHQAYLRLVSHEAVGSFDPWALADSLADELLDEALAEVAGEFQDACEEYAEAVFTSEFQQHG</sequence>
<organism evidence="2 3">
    <name type="scientific">Paramormyrops kingsleyae</name>
    <dbReference type="NCBI Taxonomy" id="1676925"/>
    <lineage>
        <taxon>Eukaryota</taxon>
        <taxon>Metazoa</taxon>
        <taxon>Chordata</taxon>
        <taxon>Craniata</taxon>
        <taxon>Vertebrata</taxon>
        <taxon>Euteleostomi</taxon>
        <taxon>Actinopterygii</taxon>
        <taxon>Neopterygii</taxon>
        <taxon>Teleostei</taxon>
        <taxon>Osteoglossocephala</taxon>
        <taxon>Osteoglossomorpha</taxon>
        <taxon>Osteoglossiformes</taxon>
        <taxon>Mormyridae</taxon>
        <taxon>Paramormyrops</taxon>
    </lineage>
</organism>
<reference evidence="2" key="1">
    <citation type="submission" date="2025-08" db="UniProtKB">
        <authorList>
            <consortium name="Ensembl"/>
        </authorList>
    </citation>
    <scope>IDENTIFICATION</scope>
</reference>
<dbReference type="GO" id="GO:1904888">
    <property type="term" value="P:cranial skeletal system development"/>
    <property type="evidence" value="ECO:0007669"/>
    <property type="project" value="Ensembl"/>
</dbReference>
<keyword evidence="3" id="KW-1185">Reference proteome</keyword>
<dbReference type="Ensembl" id="ENSPKIT00000004981.1">
    <property type="protein sequence ID" value="ENSPKIP00000024277.1"/>
    <property type="gene ID" value="ENSPKIG00000007566.1"/>
</dbReference>
<dbReference type="GeneTree" id="ENSGT00390000009714"/>